<sequence>MTNRYSTQKLAEYWENWNKNKTEEVKENLVISYMPLVDYVADRVAINLPPSVQIDDLRSLGYVGLLEALDRFDINRGLKFETFAMWRIKGAILDGLRKADWVPRSIRKKSKDLEEAFQKLQSSQQEPVTDEQIANFLGLSIGEYNQLLIDVQAVSFISIDESVGEEGNLFRELIPDERSLSPEQQLDISEAKKVLINALDKLPEKEKTVVALYYYEELTLTEIAKILSVSTSRISQLHTKAILRLRGFLSRHKKQLF</sequence>
<dbReference type="InterPro" id="IPR014284">
    <property type="entry name" value="RNA_pol_sigma-70_dom"/>
</dbReference>
<evidence type="ECO:0000256" key="1">
    <source>
        <dbReference type="ARBA" id="ARBA00023015"/>
    </source>
</evidence>
<keyword evidence="3" id="KW-0238">DNA-binding</keyword>
<dbReference type="Gene3D" id="1.10.1740.10">
    <property type="match status" value="1"/>
</dbReference>
<dbReference type="NCBIfam" id="TIGR02479">
    <property type="entry name" value="FliA_WhiG"/>
    <property type="match status" value="1"/>
</dbReference>
<evidence type="ECO:0000256" key="3">
    <source>
        <dbReference type="ARBA" id="ARBA00023125"/>
    </source>
</evidence>
<dbReference type="OrthoDB" id="9799825at2"/>
<dbReference type="InterPro" id="IPR013325">
    <property type="entry name" value="RNA_pol_sigma_r2"/>
</dbReference>
<dbReference type="GO" id="GO:0006352">
    <property type="term" value="P:DNA-templated transcription initiation"/>
    <property type="evidence" value="ECO:0007669"/>
    <property type="project" value="InterPro"/>
</dbReference>
<dbReference type="InterPro" id="IPR007630">
    <property type="entry name" value="RNA_pol_sigma70_r4"/>
</dbReference>
<dbReference type="InterPro" id="IPR000943">
    <property type="entry name" value="RNA_pol_sigma70"/>
</dbReference>
<dbReference type="GO" id="GO:0016987">
    <property type="term" value="F:sigma factor activity"/>
    <property type="evidence" value="ECO:0007669"/>
    <property type="project" value="UniProtKB-KW"/>
</dbReference>
<comment type="caution">
    <text evidence="6">The sequence shown here is derived from an EMBL/GenBank/DDBJ whole genome shotgun (WGS) entry which is preliminary data.</text>
</comment>
<dbReference type="InterPro" id="IPR013324">
    <property type="entry name" value="RNA_pol_sigma_r3/r4-like"/>
</dbReference>
<proteinExistence type="predicted"/>
<dbReference type="SUPFAM" id="SSF88659">
    <property type="entry name" value="Sigma3 and sigma4 domains of RNA polymerase sigma factors"/>
    <property type="match status" value="2"/>
</dbReference>
<evidence type="ECO:0000256" key="2">
    <source>
        <dbReference type="ARBA" id="ARBA00023082"/>
    </source>
</evidence>
<dbReference type="NCBIfam" id="NF005413">
    <property type="entry name" value="PRK06986.1"/>
    <property type="match status" value="1"/>
</dbReference>
<dbReference type="EMBL" id="MIJE01000001">
    <property type="protein sequence ID" value="OEF98629.1"/>
    <property type="molecule type" value="Genomic_DNA"/>
</dbReference>
<dbReference type="AlphaFoldDB" id="A0A1E5G693"/>
<dbReference type="PANTHER" id="PTHR30385:SF7">
    <property type="entry name" value="RNA POLYMERASE SIGMA FACTOR FLIA"/>
    <property type="match status" value="1"/>
</dbReference>
<evidence type="ECO:0000313" key="7">
    <source>
        <dbReference type="Proteomes" id="UP000094296"/>
    </source>
</evidence>
<keyword evidence="1" id="KW-0805">Transcription regulation</keyword>
<dbReference type="PROSITE" id="PS00716">
    <property type="entry name" value="SIGMA70_2"/>
    <property type="match status" value="1"/>
</dbReference>
<evidence type="ECO:0000313" key="6">
    <source>
        <dbReference type="EMBL" id="OEF98629.1"/>
    </source>
</evidence>
<dbReference type="STRING" id="766136.BHF68_02905"/>
<dbReference type="PIRSF" id="PIRSF000770">
    <property type="entry name" value="RNA_pol_sigma-SigE/K"/>
    <property type="match status" value="1"/>
</dbReference>
<dbReference type="CDD" id="cd06171">
    <property type="entry name" value="Sigma70_r4"/>
    <property type="match status" value="1"/>
</dbReference>
<dbReference type="SUPFAM" id="SSF88946">
    <property type="entry name" value="Sigma2 domain of RNA polymerase sigma factors"/>
    <property type="match status" value="1"/>
</dbReference>
<dbReference type="GO" id="GO:0003677">
    <property type="term" value="F:DNA binding"/>
    <property type="evidence" value="ECO:0007669"/>
    <property type="project" value="UniProtKB-KW"/>
</dbReference>
<reference evidence="6 7" key="1">
    <citation type="submission" date="2016-09" db="EMBL/GenBank/DDBJ databases">
        <title>Draft genome sequence for the type strain of Desulfuribacillus alkaliarsenatis AHT28, an obligately anaerobic, sulfidogenic bacterium isolated from Russian soda lake sediments.</title>
        <authorList>
            <person name="Abin C.A."/>
            <person name="Hollibaugh J.T."/>
        </authorList>
    </citation>
    <scope>NUCLEOTIDE SEQUENCE [LARGE SCALE GENOMIC DNA]</scope>
    <source>
        <strain evidence="6 7">AHT28</strain>
    </source>
</reference>
<evidence type="ECO:0000256" key="4">
    <source>
        <dbReference type="ARBA" id="ARBA00023163"/>
    </source>
</evidence>
<name>A0A1E5G693_9FIRM</name>
<accession>A0A1E5G693</accession>
<dbReference type="RefSeq" id="WP_069642121.1">
    <property type="nucleotide sequence ID" value="NZ_MIJE01000001.1"/>
</dbReference>
<feature type="domain" description="RNA polymerase sigma-70" evidence="5">
    <location>
        <begin position="219"/>
        <end position="245"/>
    </location>
</feature>
<dbReference type="Pfam" id="PF04545">
    <property type="entry name" value="Sigma70_r4"/>
    <property type="match status" value="1"/>
</dbReference>
<dbReference type="GO" id="GO:0003899">
    <property type="term" value="F:DNA-directed RNA polymerase activity"/>
    <property type="evidence" value="ECO:0007669"/>
    <property type="project" value="InterPro"/>
</dbReference>
<dbReference type="InterPro" id="IPR012845">
    <property type="entry name" value="RNA_pol_sigma_FliA_WhiG"/>
</dbReference>
<organism evidence="6 7">
    <name type="scientific">Desulfuribacillus alkaliarsenatis</name>
    <dbReference type="NCBI Taxonomy" id="766136"/>
    <lineage>
        <taxon>Bacteria</taxon>
        <taxon>Bacillati</taxon>
        <taxon>Bacillota</taxon>
        <taxon>Desulfuribacillia</taxon>
        <taxon>Desulfuribacillales</taxon>
        <taxon>Desulfuribacillaceae</taxon>
        <taxon>Desulfuribacillus</taxon>
    </lineage>
</organism>
<gene>
    <name evidence="6" type="ORF">BHF68_02905</name>
</gene>
<dbReference type="Gene3D" id="1.20.140.160">
    <property type="match status" value="1"/>
</dbReference>
<evidence type="ECO:0000259" key="5">
    <source>
        <dbReference type="PROSITE" id="PS00716"/>
    </source>
</evidence>
<dbReference type="NCBIfam" id="TIGR02937">
    <property type="entry name" value="sigma70-ECF"/>
    <property type="match status" value="1"/>
</dbReference>
<keyword evidence="2" id="KW-0731">Sigma factor</keyword>
<dbReference type="PRINTS" id="PR00046">
    <property type="entry name" value="SIGMA70FCT"/>
</dbReference>
<dbReference type="Pfam" id="PF04542">
    <property type="entry name" value="Sigma70_r2"/>
    <property type="match status" value="1"/>
</dbReference>
<protein>
    <submittedName>
        <fullName evidence="6">RNA polymerase subunit sigma</fullName>
    </submittedName>
</protein>
<dbReference type="InterPro" id="IPR007627">
    <property type="entry name" value="RNA_pol_sigma70_r2"/>
</dbReference>
<dbReference type="PANTHER" id="PTHR30385">
    <property type="entry name" value="SIGMA FACTOR F FLAGELLAR"/>
    <property type="match status" value="1"/>
</dbReference>
<dbReference type="Proteomes" id="UP000094296">
    <property type="component" value="Unassembled WGS sequence"/>
</dbReference>
<keyword evidence="4" id="KW-0804">Transcription</keyword>
<keyword evidence="7" id="KW-1185">Reference proteome</keyword>